<protein>
    <submittedName>
        <fullName evidence="10">Trypsin-like serine protease</fullName>
    </submittedName>
</protein>
<evidence type="ECO:0000256" key="5">
    <source>
        <dbReference type="ARBA" id="ARBA00023026"/>
    </source>
</evidence>
<dbReference type="EMBL" id="KV784359">
    <property type="protein sequence ID" value="OEU15511.1"/>
    <property type="molecule type" value="Genomic_DNA"/>
</dbReference>
<dbReference type="InParanoid" id="A0A1E7FBH1"/>
<evidence type="ECO:0000256" key="7">
    <source>
        <dbReference type="RuleBase" id="RU363034"/>
    </source>
</evidence>
<feature type="chain" id="PRO_5009192908" evidence="8">
    <location>
        <begin position="24"/>
        <end position="288"/>
    </location>
</feature>
<proteinExistence type="inferred from homology"/>
<dbReference type="PRINTS" id="PR00722">
    <property type="entry name" value="CHYMOTRYPSIN"/>
</dbReference>
<dbReference type="Gene3D" id="2.40.10.10">
    <property type="entry name" value="Trypsin-like serine proteases"/>
    <property type="match status" value="1"/>
</dbReference>
<gene>
    <name evidence="10" type="ORF">FRACYDRAFT_186696</name>
</gene>
<dbReference type="InterPro" id="IPR001314">
    <property type="entry name" value="Peptidase_S1A"/>
</dbReference>
<dbReference type="GO" id="GO:0006508">
    <property type="term" value="P:proteolysis"/>
    <property type="evidence" value="ECO:0007669"/>
    <property type="project" value="UniProtKB-KW"/>
</dbReference>
<dbReference type="FunFam" id="2.40.10.10:FF:000036">
    <property type="entry name" value="Trypsin beta"/>
    <property type="match status" value="1"/>
</dbReference>
<feature type="domain" description="Peptidase S1" evidence="9">
    <location>
        <begin position="53"/>
        <end position="285"/>
    </location>
</feature>
<dbReference type="KEGG" id="fcy:FRACYDRAFT_186696"/>
<dbReference type="PANTHER" id="PTHR24276">
    <property type="entry name" value="POLYSERASE-RELATED"/>
    <property type="match status" value="1"/>
</dbReference>
<keyword evidence="11" id="KW-1185">Reference proteome</keyword>
<dbReference type="CDD" id="cd00190">
    <property type="entry name" value="Tryp_SPc"/>
    <property type="match status" value="1"/>
</dbReference>
<dbReference type="PROSITE" id="PS50240">
    <property type="entry name" value="TRYPSIN_DOM"/>
    <property type="match status" value="1"/>
</dbReference>
<dbReference type="PANTHER" id="PTHR24276:SF91">
    <property type="entry name" value="AT26814P-RELATED"/>
    <property type="match status" value="1"/>
</dbReference>
<evidence type="ECO:0000256" key="8">
    <source>
        <dbReference type="SAM" id="SignalP"/>
    </source>
</evidence>
<dbReference type="SUPFAM" id="SSF50494">
    <property type="entry name" value="Trypsin-like serine proteases"/>
    <property type="match status" value="1"/>
</dbReference>
<keyword evidence="2 7" id="KW-0645">Protease</keyword>
<keyword evidence="3 7" id="KW-0378">Hydrolase</keyword>
<dbReference type="AlphaFoldDB" id="A0A1E7FBH1"/>
<organism evidence="10 11">
    <name type="scientific">Fragilariopsis cylindrus CCMP1102</name>
    <dbReference type="NCBI Taxonomy" id="635003"/>
    <lineage>
        <taxon>Eukaryota</taxon>
        <taxon>Sar</taxon>
        <taxon>Stramenopiles</taxon>
        <taxon>Ochrophyta</taxon>
        <taxon>Bacillariophyta</taxon>
        <taxon>Bacillariophyceae</taxon>
        <taxon>Bacillariophycidae</taxon>
        <taxon>Bacillariales</taxon>
        <taxon>Bacillariaceae</taxon>
        <taxon>Fragilariopsis</taxon>
    </lineage>
</organism>
<dbReference type="PROSITE" id="PS00135">
    <property type="entry name" value="TRYPSIN_SER"/>
    <property type="match status" value="1"/>
</dbReference>
<evidence type="ECO:0000313" key="10">
    <source>
        <dbReference type="EMBL" id="OEU15511.1"/>
    </source>
</evidence>
<evidence type="ECO:0000256" key="2">
    <source>
        <dbReference type="ARBA" id="ARBA00022670"/>
    </source>
</evidence>
<dbReference type="InterPro" id="IPR043504">
    <property type="entry name" value="Peptidase_S1_PA_chymotrypsin"/>
</dbReference>
<dbReference type="GO" id="GO:0004252">
    <property type="term" value="F:serine-type endopeptidase activity"/>
    <property type="evidence" value="ECO:0007669"/>
    <property type="project" value="InterPro"/>
</dbReference>
<feature type="signal peptide" evidence="8">
    <location>
        <begin position="1"/>
        <end position="23"/>
    </location>
</feature>
<sequence length="288" mass="31647">MLNINIYLLSIIVFIITFTFTYASTTSEAAAAEAAAAEAAEIASSSNTKTLRIHGGWDTTEDRYSYAQVSLRYKSEGHQCGGSLIAPDVVLTASHCSGSFDKIVIGKHETNDITDLSETFVSTLELIHPDYDEDTTRYDTMLIFLNSTSTMGRPVRVNNNDQLPRHGSMVTVIGWGYNDAWDLPDVLQETSVRYSQNSQCDDLIDEDGITLNGDLFGDMMCAGSDGRDSCYGDSGSPLILTGNTEDEDVQVGLVSWGYECAGHLPGVYSRLSYYNNYEFLESRVCMLS</sequence>
<evidence type="ECO:0000259" key="9">
    <source>
        <dbReference type="PROSITE" id="PS50240"/>
    </source>
</evidence>
<dbReference type="InterPro" id="IPR050430">
    <property type="entry name" value="Peptidase_S1"/>
</dbReference>
<evidence type="ECO:0000256" key="1">
    <source>
        <dbReference type="ARBA" id="ARBA00007664"/>
    </source>
</evidence>
<dbReference type="Pfam" id="PF00089">
    <property type="entry name" value="Trypsin"/>
    <property type="match status" value="1"/>
</dbReference>
<keyword evidence="8" id="KW-0732">Signal</keyword>
<evidence type="ECO:0000256" key="3">
    <source>
        <dbReference type="ARBA" id="ARBA00022801"/>
    </source>
</evidence>
<dbReference type="InterPro" id="IPR018114">
    <property type="entry name" value="TRYPSIN_HIS"/>
</dbReference>
<dbReference type="OrthoDB" id="104223at2759"/>
<reference evidence="10 11" key="1">
    <citation type="submission" date="2016-09" db="EMBL/GenBank/DDBJ databases">
        <title>Extensive genetic diversity and differential bi-allelic expression allows diatom success in the polar Southern Ocean.</title>
        <authorList>
            <consortium name="DOE Joint Genome Institute"/>
            <person name="Mock T."/>
            <person name="Otillar R.P."/>
            <person name="Strauss J."/>
            <person name="Dupont C."/>
            <person name="Frickenhaus S."/>
            <person name="Maumus F."/>
            <person name="Mcmullan M."/>
            <person name="Sanges R."/>
            <person name="Schmutz J."/>
            <person name="Toseland A."/>
            <person name="Valas R."/>
            <person name="Veluchamy A."/>
            <person name="Ward B.J."/>
            <person name="Allen A."/>
            <person name="Barry K."/>
            <person name="Falciatore A."/>
            <person name="Ferrante M."/>
            <person name="Fortunato A.E."/>
            <person name="Gloeckner G."/>
            <person name="Gruber A."/>
            <person name="Hipkin R."/>
            <person name="Janech M."/>
            <person name="Kroth P."/>
            <person name="Leese F."/>
            <person name="Lindquist E."/>
            <person name="Lyon B.R."/>
            <person name="Martin J."/>
            <person name="Mayer C."/>
            <person name="Parker M."/>
            <person name="Quesneville H."/>
            <person name="Raymond J."/>
            <person name="Uhlig C."/>
            <person name="Valentin K.U."/>
            <person name="Worden A.Z."/>
            <person name="Armbrust E.V."/>
            <person name="Bowler C."/>
            <person name="Green B."/>
            <person name="Moulton V."/>
            <person name="Van Oosterhout C."/>
            <person name="Grigoriev I."/>
        </authorList>
    </citation>
    <scope>NUCLEOTIDE SEQUENCE [LARGE SCALE GENOMIC DNA]</scope>
    <source>
        <strain evidence="10 11">CCMP1102</strain>
    </source>
</reference>
<dbReference type="InterPro" id="IPR009003">
    <property type="entry name" value="Peptidase_S1_PA"/>
</dbReference>
<dbReference type="Proteomes" id="UP000095751">
    <property type="component" value="Unassembled WGS sequence"/>
</dbReference>
<dbReference type="InterPro" id="IPR033116">
    <property type="entry name" value="TRYPSIN_SER"/>
</dbReference>
<comment type="similarity">
    <text evidence="1">Belongs to the peptidase S1 family.</text>
</comment>
<dbReference type="PROSITE" id="PS00134">
    <property type="entry name" value="TRYPSIN_HIS"/>
    <property type="match status" value="1"/>
</dbReference>
<dbReference type="InterPro" id="IPR001254">
    <property type="entry name" value="Trypsin_dom"/>
</dbReference>
<accession>A0A1E7FBH1</accession>
<evidence type="ECO:0000313" key="11">
    <source>
        <dbReference type="Proteomes" id="UP000095751"/>
    </source>
</evidence>
<evidence type="ECO:0000256" key="6">
    <source>
        <dbReference type="ARBA" id="ARBA00023157"/>
    </source>
</evidence>
<name>A0A1E7FBH1_9STRA</name>
<dbReference type="SMART" id="SM00020">
    <property type="entry name" value="Tryp_SPc"/>
    <property type="match status" value="1"/>
</dbReference>
<keyword evidence="5" id="KW-0843">Virulence</keyword>
<keyword evidence="4 7" id="KW-0720">Serine protease</keyword>
<keyword evidence="6" id="KW-1015">Disulfide bond</keyword>
<evidence type="ECO:0000256" key="4">
    <source>
        <dbReference type="ARBA" id="ARBA00022825"/>
    </source>
</evidence>
<feature type="non-terminal residue" evidence="10">
    <location>
        <position position="288"/>
    </location>
</feature>